<evidence type="ECO:0000256" key="1">
    <source>
        <dbReference type="SAM" id="MobiDB-lite"/>
    </source>
</evidence>
<dbReference type="STRING" id="457427.SSOG_00547"/>
<dbReference type="EMBL" id="GG657754">
    <property type="protein sequence ID" value="EFL20835.1"/>
    <property type="molecule type" value="Genomic_DNA"/>
</dbReference>
<gene>
    <name evidence="3" type="ORF">SSOG_00547</name>
</gene>
<reference evidence="3 4" key="1">
    <citation type="submission" date="2009-02" db="EMBL/GenBank/DDBJ databases">
        <title>Annotation of Streptomyces hygroscopicus strain ATCC 53653.</title>
        <authorList>
            <consortium name="The Broad Institute Genome Sequencing Platform"/>
            <consortium name="Broad Institute Microbial Sequencing Center"/>
            <person name="Fischbach M."/>
            <person name="Godfrey P."/>
            <person name="Ward D."/>
            <person name="Young S."/>
            <person name="Zeng Q."/>
            <person name="Koehrsen M."/>
            <person name="Alvarado L."/>
            <person name="Berlin A.M."/>
            <person name="Bochicchio J."/>
            <person name="Borenstein D."/>
            <person name="Chapman S.B."/>
            <person name="Chen Z."/>
            <person name="Engels R."/>
            <person name="Freedman E."/>
            <person name="Gellesch M."/>
            <person name="Goldberg J."/>
            <person name="Griggs A."/>
            <person name="Gujja S."/>
            <person name="Heilman E.R."/>
            <person name="Heiman D.I."/>
            <person name="Hepburn T.A."/>
            <person name="Howarth C."/>
            <person name="Jen D."/>
            <person name="Larson L."/>
            <person name="Lewis B."/>
            <person name="Mehta T."/>
            <person name="Park D."/>
            <person name="Pearson M."/>
            <person name="Richards J."/>
            <person name="Roberts A."/>
            <person name="Saif S."/>
            <person name="Shea T.D."/>
            <person name="Shenoy N."/>
            <person name="Sisk P."/>
            <person name="Stolte C."/>
            <person name="Sykes S.N."/>
            <person name="Thomson T."/>
            <person name="Walk T."/>
            <person name="White J."/>
            <person name="Yandava C."/>
            <person name="Straight P."/>
            <person name="Clardy J."/>
            <person name="Hung D."/>
            <person name="Kolter R."/>
            <person name="Mekalanos J."/>
            <person name="Walker S."/>
            <person name="Walsh C.T."/>
            <person name="Wieland-Brown L.C."/>
            <person name="Haas B."/>
            <person name="Nusbaum C."/>
            <person name="Birren B."/>
        </authorList>
    </citation>
    <scope>NUCLEOTIDE SEQUENCE [LARGE SCALE GENOMIC DNA]</scope>
    <source>
        <strain evidence="3 4">ATCC 53653</strain>
    </source>
</reference>
<dbReference type="Proteomes" id="UP000003963">
    <property type="component" value="Unassembled WGS sequence"/>
</dbReference>
<feature type="transmembrane region" description="Helical" evidence="2">
    <location>
        <begin position="90"/>
        <end position="109"/>
    </location>
</feature>
<keyword evidence="4" id="KW-1185">Reference proteome</keyword>
<name>D9WB41_9ACTN</name>
<accession>D9WB41</accession>
<feature type="compositionally biased region" description="Polar residues" evidence="1">
    <location>
        <begin position="14"/>
        <end position="27"/>
    </location>
</feature>
<keyword evidence="2" id="KW-0472">Membrane</keyword>
<dbReference type="AlphaFoldDB" id="D9WB41"/>
<feature type="region of interest" description="Disordered" evidence="1">
    <location>
        <begin position="1"/>
        <end position="48"/>
    </location>
</feature>
<proteinExistence type="predicted"/>
<organism evidence="3 4">
    <name type="scientific">Streptomyces himastatinicus ATCC 53653</name>
    <dbReference type="NCBI Taxonomy" id="457427"/>
    <lineage>
        <taxon>Bacteria</taxon>
        <taxon>Bacillati</taxon>
        <taxon>Actinomycetota</taxon>
        <taxon>Actinomycetes</taxon>
        <taxon>Kitasatosporales</taxon>
        <taxon>Streptomycetaceae</taxon>
        <taxon>Streptomyces</taxon>
        <taxon>Streptomyces violaceusniger group</taxon>
    </lineage>
</organism>
<keyword evidence="2" id="KW-1133">Transmembrane helix</keyword>
<protein>
    <submittedName>
        <fullName evidence="3">Putative FtsK/SpoIIIE family protein</fullName>
    </submittedName>
</protein>
<keyword evidence="2" id="KW-0812">Transmembrane</keyword>
<evidence type="ECO:0000256" key="2">
    <source>
        <dbReference type="SAM" id="Phobius"/>
    </source>
</evidence>
<feature type="transmembrane region" description="Helical" evidence="2">
    <location>
        <begin position="66"/>
        <end position="84"/>
    </location>
</feature>
<dbReference type="HOGENOM" id="CLU_622429_0_0_11"/>
<dbReference type="Gene3D" id="3.40.50.300">
    <property type="entry name" value="P-loop containing nucleotide triphosphate hydrolases"/>
    <property type="match status" value="1"/>
</dbReference>
<sequence length="440" mass="47989">MSAETTQPPPGSDLSHTSITGSSSTVRTFVRQPRVLPSPVPGDSVALRPPPVYGDRTWTQKWRQPVLLAAPGILSSAALILTANGTATRLAGFLTLVSGVAIALVVALMHSSDGDVAHTTQQRRAYLRYLTDTRRQLHRTASLQREAQLRLHPEPSELRAVIARRGQLWERTHEDEDFVQVRVGTGPQSLATTLVAPAIPAGSDPVCADGLASLMQEYRTLAELPMAVSLRAFHHIHVCGTNEERIRNLVRSMVAQLVTLHGPDEVRVLVYAPVARSDEWEWIDYLPHVRPLPDDELPTLITGLADDSTSFTQLLTGIHGRAPFSREDFEGSPLCPHVLVVCDTLPIPSEAEWLLSEGRMGVTLIRLAPDTQGGTAVGLEFTVTDEDLSLETPNVRYVGQPDALTSRQAVRLARDLSGFRLADCRDETGNQAGHDDIPSP</sequence>
<evidence type="ECO:0000313" key="3">
    <source>
        <dbReference type="EMBL" id="EFL20835.1"/>
    </source>
</evidence>
<dbReference type="InterPro" id="IPR027417">
    <property type="entry name" value="P-loop_NTPase"/>
</dbReference>
<evidence type="ECO:0000313" key="4">
    <source>
        <dbReference type="Proteomes" id="UP000003963"/>
    </source>
</evidence>